<dbReference type="PANTHER" id="PTHR34075:SF5">
    <property type="entry name" value="BLR3430 PROTEIN"/>
    <property type="match status" value="1"/>
</dbReference>
<dbReference type="AlphaFoldDB" id="A0A285ECW1"/>
<dbReference type="OrthoDB" id="3182121at2"/>
<dbReference type="EMBL" id="OBDO01000003">
    <property type="protein sequence ID" value="SNX96054.1"/>
    <property type="molecule type" value="Genomic_DNA"/>
</dbReference>
<reference evidence="3 4" key="1">
    <citation type="submission" date="2017-09" db="EMBL/GenBank/DDBJ databases">
        <authorList>
            <person name="Ehlers B."/>
            <person name="Leendertz F.H."/>
        </authorList>
    </citation>
    <scope>NUCLEOTIDE SEQUENCE [LARGE SCALE GENOMIC DNA]</scope>
    <source>
        <strain evidence="3 4">DSM 46844</strain>
    </source>
</reference>
<dbReference type="InterPro" id="IPR022002">
    <property type="entry name" value="ChsH2_Znr"/>
</dbReference>
<dbReference type="PANTHER" id="PTHR34075">
    <property type="entry name" value="BLR3430 PROTEIN"/>
    <property type="match status" value="1"/>
</dbReference>
<evidence type="ECO:0000313" key="3">
    <source>
        <dbReference type="EMBL" id="SNX96054.1"/>
    </source>
</evidence>
<dbReference type="Gene3D" id="6.10.30.10">
    <property type="match status" value="1"/>
</dbReference>
<dbReference type="RefSeq" id="WP_097206080.1">
    <property type="nucleotide sequence ID" value="NZ_JACHXB010000004.1"/>
</dbReference>
<organism evidence="3 4">
    <name type="scientific">Geodermatophilus sabuli</name>
    <dbReference type="NCBI Taxonomy" id="1564158"/>
    <lineage>
        <taxon>Bacteria</taxon>
        <taxon>Bacillati</taxon>
        <taxon>Actinomycetota</taxon>
        <taxon>Actinomycetes</taxon>
        <taxon>Geodermatophilales</taxon>
        <taxon>Geodermatophilaceae</taxon>
        <taxon>Geodermatophilus</taxon>
    </lineage>
</organism>
<dbReference type="InterPro" id="IPR002878">
    <property type="entry name" value="ChsH2_C"/>
</dbReference>
<sequence length="163" mass="17271">MSTHTGATGLIPLAGRGRGLAPLVHPEIEPFWSSIAAGELSLQRCGGCRTLRFPVAPVCHSCLSPEFAWEAIDTRGSVNVVVENARPTEGMPRIGLEPPWLELTPYLTGAVDLDCGLRLPGRIVCDCGAARSPGTRVRGVSLETTSTTRVHGFAHACVVGPFE</sequence>
<dbReference type="Pfam" id="PF12172">
    <property type="entry name" value="zf-ChsH2"/>
    <property type="match status" value="1"/>
</dbReference>
<keyword evidence="4" id="KW-1185">Reference proteome</keyword>
<gene>
    <name evidence="3" type="ORF">SAMN06893097_103223</name>
</gene>
<dbReference type="SUPFAM" id="SSF50249">
    <property type="entry name" value="Nucleic acid-binding proteins"/>
    <property type="match status" value="1"/>
</dbReference>
<accession>A0A285ECW1</accession>
<dbReference type="Proteomes" id="UP000219514">
    <property type="component" value="Unassembled WGS sequence"/>
</dbReference>
<dbReference type="InterPro" id="IPR012340">
    <property type="entry name" value="NA-bd_OB-fold"/>
</dbReference>
<protein>
    <submittedName>
        <fullName evidence="3">Uncharacterized OB-fold protein, contains Zn-ribbon domain</fullName>
    </submittedName>
</protein>
<evidence type="ECO:0000313" key="4">
    <source>
        <dbReference type="Proteomes" id="UP000219514"/>
    </source>
</evidence>
<feature type="domain" description="ChsH2 rubredoxin-like zinc ribbon" evidence="2">
    <location>
        <begin position="32"/>
        <end position="67"/>
    </location>
</feature>
<dbReference type="InterPro" id="IPR052513">
    <property type="entry name" value="Thioester_dehydratase-like"/>
</dbReference>
<proteinExistence type="predicted"/>
<feature type="domain" description="ChsH2 C-terminal OB-fold" evidence="1">
    <location>
        <begin position="100"/>
        <end position="139"/>
    </location>
</feature>
<name>A0A285ECW1_9ACTN</name>
<evidence type="ECO:0000259" key="1">
    <source>
        <dbReference type="Pfam" id="PF01796"/>
    </source>
</evidence>
<dbReference type="Pfam" id="PF01796">
    <property type="entry name" value="OB_ChsH2_C"/>
    <property type="match status" value="1"/>
</dbReference>
<evidence type="ECO:0000259" key="2">
    <source>
        <dbReference type="Pfam" id="PF12172"/>
    </source>
</evidence>